<reference evidence="1" key="1">
    <citation type="submission" date="2018-10" db="EMBL/GenBank/DDBJ databases">
        <title>Population genomic analysis revealed the cold adaptation of white poplar.</title>
        <authorList>
            <person name="Liu Y.-J."/>
        </authorList>
    </citation>
    <scope>NUCLEOTIDE SEQUENCE [LARGE SCALE GENOMIC DNA]</scope>
    <source>
        <strain evidence="1">PAL-ZL1</strain>
    </source>
</reference>
<dbReference type="GO" id="GO:0005739">
    <property type="term" value="C:mitochondrion"/>
    <property type="evidence" value="ECO:0007669"/>
    <property type="project" value="TreeGrafter"/>
</dbReference>
<dbReference type="PANTHER" id="PTHR47868">
    <property type="entry name" value="OS05G0457700 PROTEIN"/>
    <property type="match status" value="1"/>
</dbReference>
<organism evidence="1">
    <name type="scientific">Populus alba</name>
    <name type="common">White poplar</name>
    <dbReference type="NCBI Taxonomy" id="43335"/>
    <lineage>
        <taxon>Eukaryota</taxon>
        <taxon>Viridiplantae</taxon>
        <taxon>Streptophyta</taxon>
        <taxon>Embryophyta</taxon>
        <taxon>Tracheophyta</taxon>
        <taxon>Spermatophyta</taxon>
        <taxon>Magnoliopsida</taxon>
        <taxon>eudicotyledons</taxon>
        <taxon>Gunneridae</taxon>
        <taxon>Pentapetalae</taxon>
        <taxon>rosids</taxon>
        <taxon>fabids</taxon>
        <taxon>Malpighiales</taxon>
        <taxon>Salicaceae</taxon>
        <taxon>Saliceae</taxon>
        <taxon>Populus</taxon>
    </lineage>
</organism>
<gene>
    <name evidence="1" type="ORF">D5086_0000040320</name>
</gene>
<sequence>MFQHKAKQEHSSSLLIQEGLYRRAIELLKAPPLDLEVNSTMRCRMDVIALARVNHFIKPVLVHFSEALNVVASAVNPVAMQKHFAFQENRKSEGEKMKRWAEAAWRNRSLSLSEALKISDSSNRMPVVDGPNLQSFVVSLSAKNSSTI</sequence>
<protein>
    <submittedName>
        <fullName evidence="1">Uncharacterized protein</fullName>
    </submittedName>
</protein>
<name>A0A4U5QSP2_POPAL</name>
<proteinExistence type="predicted"/>
<dbReference type="EMBL" id="RCHU01000113">
    <property type="protein sequence ID" value="TKS13958.1"/>
    <property type="molecule type" value="Genomic_DNA"/>
</dbReference>
<comment type="caution">
    <text evidence="1">The sequence shown here is derived from an EMBL/GenBank/DDBJ whole genome shotgun (WGS) entry which is preliminary data.</text>
</comment>
<dbReference type="AlphaFoldDB" id="A0A4U5QSP2"/>
<accession>A0A4U5QSP2</accession>
<evidence type="ECO:0000313" key="1">
    <source>
        <dbReference type="EMBL" id="TKS13958.1"/>
    </source>
</evidence>
<dbReference type="STRING" id="43335.A0A4U5QSP2"/>
<dbReference type="PANTHER" id="PTHR47868:SF2">
    <property type="entry name" value="OS05G0457700 PROTEIN"/>
    <property type="match status" value="1"/>
</dbReference>